<dbReference type="InterPro" id="IPR036179">
    <property type="entry name" value="Ig-like_dom_sf"/>
</dbReference>
<dbReference type="AlphaFoldDB" id="A0A3P6QKY5"/>
<accession>A0A3P6QKY5</accession>
<keyword evidence="2" id="KW-1185">Reference proteome</keyword>
<evidence type="ECO:0008006" key="3">
    <source>
        <dbReference type="Google" id="ProtNLM"/>
    </source>
</evidence>
<gene>
    <name evidence="1" type="ORF">CGOC_LOCUS770</name>
</gene>
<evidence type="ECO:0000313" key="2">
    <source>
        <dbReference type="Proteomes" id="UP000271889"/>
    </source>
</evidence>
<evidence type="ECO:0000313" key="1">
    <source>
        <dbReference type="EMBL" id="VDK46457.1"/>
    </source>
</evidence>
<dbReference type="OrthoDB" id="6019866at2759"/>
<proteinExistence type="predicted"/>
<dbReference type="Proteomes" id="UP000271889">
    <property type="component" value="Unassembled WGS sequence"/>
</dbReference>
<protein>
    <recommendedName>
        <fullName evidence="3">Immunoglobulin I-set domain-containing protein</fullName>
    </recommendedName>
</protein>
<organism evidence="1 2">
    <name type="scientific">Cylicostephanus goldi</name>
    <name type="common">Nematode worm</name>
    <dbReference type="NCBI Taxonomy" id="71465"/>
    <lineage>
        <taxon>Eukaryota</taxon>
        <taxon>Metazoa</taxon>
        <taxon>Ecdysozoa</taxon>
        <taxon>Nematoda</taxon>
        <taxon>Chromadorea</taxon>
        <taxon>Rhabditida</taxon>
        <taxon>Rhabditina</taxon>
        <taxon>Rhabditomorpha</taxon>
        <taxon>Strongyloidea</taxon>
        <taxon>Strongylidae</taxon>
        <taxon>Cylicostephanus</taxon>
    </lineage>
</organism>
<reference evidence="1 2" key="1">
    <citation type="submission" date="2018-11" db="EMBL/GenBank/DDBJ databases">
        <authorList>
            <consortium name="Pathogen Informatics"/>
        </authorList>
    </citation>
    <scope>NUCLEOTIDE SEQUENCE [LARGE SCALE GENOMIC DNA]</scope>
</reference>
<sequence>MFSGQRLWIETAPGVSTFNIADTREDDEGDYSILLRNVAGTSEHKFKLQVDTLPEINRPDRYTSVLVYDEGETVKLRLTFSEVGALIFITVQHRLNGEFLPALVELSLFGLLFVLSHFDEIVDDDCDRQG</sequence>
<name>A0A3P6QKY5_CYLGO</name>
<dbReference type="SUPFAM" id="SSF48726">
    <property type="entry name" value="Immunoglobulin"/>
    <property type="match status" value="1"/>
</dbReference>
<dbReference type="Gene3D" id="2.60.40.10">
    <property type="entry name" value="Immunoglobulins"/>
    <property type="match status" value="1"/>
</dbReference>
<dbReference type="EMBL" id="UYRV01001198">
    <property type="protein sequence ID" value="VDK46457.1"/>
    <property type="molecule type" value="Genomic_DNA"/>
</dbReference>
<dbReference type="InterPro" id="IPR013783">
    <property type="entry name" value="Ig-like_fold"/>
</dbReference>